<dbReference type="AlphaFoldDB" id="Q69U84"/>
<keyword evidence="1" id="KW-0732">Signal</keyword>
<dbReference type="Gene3D" id="3.40.50.2000">
    <property type="entry name" value="Glycogen Phosphorylase B"/>
    <property type="match status" value="1"/>
</dbReference>
<accession>Q69U84</accession>
<name>Q69U84_ORYSJ</name>
<evidence type="ECO:0000256" key="1">
    <source>
        <dbReference type="SAM" id="SignalP"/>
    </source>
</evidence>
<reference evidence="3" key="1">
    <citation type="journal article" date="2005" name="Nature">
        <title>The map-based sequence of the rice genome.</title>
        <authorList>
            <consortium name="International rice genome sequencing project (IRGSP)"/>
            <person name="Matsumoto T."/>
            <person name="Wu J."/>
            <person name="Kanamori H."/>
            <person name="Katayose Y."/>
            <person name="Fujisawa M."/>
            <person name="Namiki N."/>
            <person name="Mizuno H."/>
            <person name="Yamamoto K."/>
            <person name="Antonio B.A."/>
            <person name="Baba T."/>
            <person name="Sakata K."/>
            <person name="Nagamura Y."/>
            <person name="Aoki H."/>
            <person name="Arikawa K."/>
            <person name="Arita K."/>
            <person name="Bito T."/>
            <person name="Chiden Y."/>
            <person name="Fujitsuka N."/>
            <person name="Fukunaka R."/>
            <person name="Hamada M."/>
            <person name="Harada C."/>
            <person name="Hayashi A."/>
            <person name="Hijishita S."/>
            <person name="Honda M."/>
            <person name="Hosokawa S."/>
            <person name="Ichikawa Y."/>
            <person name="Idonuma A."/>
            <person name="Iijima M."/>
            <person name="Ikeda M."/>
            <person name="Ikeno M."/>
            <person name="Ito K."/>
            <person name="Ito S."/>
            <person name="Ito T."/>
            <person name="Ito Y."/>
            <person name="Ito Y."/>
            <person name="Iwabuchi A."/>
            <person name="Kamiya K."/>
            <person name="Karasawa W."/>
            <person name="Kurita K."/>
            <person name="Katagiri S."/>
            <person name="Kikuta A."/>
            <person name="Kobayashi H."/>
            <person name="Kobayashi N."/>
            <person name="Machita K."/>
            <person name="Maehara T."/>
            <person name="Masukawa M."/>
            <person name="Mizubayashi T."/>
            <person name="Mukai Y."/>
            <person name="Nagasaki H."/>
            <person name="Nagata Y."/>
            <person name="Naito S."/>
            <person name="Nakashima M."/>
            <person name="Nakama Y."/>
            <person name="Nakamichi Y."/>
            <person name="Nakamura M."/>
            <person name="Meguro A."/>
            <person name="Negishi M."/>
            <person name="Ohta I."/>
            <person name="Ohta T."/>
            <person name="Okamoto M."/>
            <person name="Ono N."/>
            <person name="Saji S."/>
            <person name="Sakaguchi M."/>
            <person name="Sakai K."/>
            <person name="Shibata M."/>
            <person name="Shimokawa T."/>
            <person name="Song J."/>
            <person name="Takazaki Y."/>
            <person name="Terasawa K."/>
            <person name="Tsugane M."/>
            <person name="Tsuji K."/>
            <person name="Ueda S."/>
            <person name="Waki K."/>
            <person name="Yamagata H."/>
            <person name="Yamamoto M."/>
            <person name="Yamamoto S."/>
            <person name="Yamane H."/>
            <person name="Yoshiki S."/>
            <person name="Yoshihara R."/>
            <person name="Yukawa K."/>
            <person name="Zhong H."/>
            <person name="Yano M."/>
            <person name="Yuan Q."/>
            <person name="Ouyang S."/>
            <person name="Liu J."/>
            <person name="Jones K.M."/>
            <person name="Gansberger K."/>
            <person name="Moffat K."/>
            <person name="Hill J."/>
            <person name="Bera J."/>
            <person name="Fadrosh D."/>
            <person name="Jin S."/>
            <person name="Johri S."/>
            <person name="Kim M."/>
            <person name="Overton L."/>
            <person name="Reardon M."/>
            <person name="Tsitrin T."/>
            <person name="Vuong H."/>
            <person name="Weaver B."/>
            <person name="Ciecko A."/>
            <person name="Tallon L."/>
            <person name="Jackson J."/>
            <person name="Pai G."/>
            <person name="Aken S.V."/>
            <person name="Utterback T."/>
            <person name="Reidmuller S."/>
            <person name="Feldblyum T."/>
            <person name="Hsiao J."/>
            <person name="Zismann V."/>
            <person name="Iobst S."/>
            <person name="de Vazeille A.R."/>
            <person name="Buell C.R."/>
            <person name="Ying K."/>
            <person name="Li Y."/>
            <person name="Lu T."/>
            <person name="Huang Y."/>
            <person name="Zhao Q."/>
            <person name="Feng Q."/>
            <person name="Zhang L."/>
            <person name="Zhu J."/>
            <person name="Weng Q."/>
            <person name="Mu J."/>
            <person name="Lu Y."/>
            <person name="Fan D."/>
            <person name="Liu Y."/>
            <person name="Guan J."/>
            <person name="Zhang Y."/>
            <person name="Yu S."/>
            <person name="Liu X."/>
            <person name="Zhang Y."/>
            <person name="Hong G."/>
            <person name="Han B."/>
            <person name="Choisne N."/>
            <person name="Demange N."/>
            <person name="Orjeda G."/>
            <person name="Samain S."/>
            <person name="Cattolico L."/>
            <person name="Pelletier E."/>
            <person name="Couloux A."/>
            <person name="Segurens B."/>
            <person name="Wincker P."/>
            <person name="D'Hont A."/>
            <person name="Scarpelli C."/>
            <person name="Weissenbach J."/>
            <person name="Salanoubat M."/>
            <person name="Quetier F."/>
            <person name="Yu Y."/>
            <person name="Kim H.R."/>
            <person name="Rambo T."/>
            <person name="Currie J."/>
            <person name="Collura K."/>
            <person name="Luo M."/>
            <person name="Yang T."/>
            <person name="Ammiraju J.S.S."/>
            <person name="Engler F."/>
            <person name="Soderlund C."/>
            <person name="Wing R.A."/>
            <person name="Palmer L.E."/>
            <person name="de la Bastide M."/>
            <person name="Spiegel L."/>
            <person name="Nascimento L."/>
            <person name="Zutavern T."/>
            <person name="O'Shaughnessy A."/>
            <person name="Dike S."/>
            <person name="Dedhia N."/>
            <person name="Preston R."/>
            <person name="Balija V."/>
            <person name="McCombie W.R."/>
            <person name="Chow T."/>
            <person name="Chen H."/>
            <person name="Chung M."/>
            <person name="Chen C."/>
            <person name="Shaw J."/>
            <person name="Wu H."/>
            <person name="Hsiao K."/>
            <person name="Chao Y."/>
            <person name="Chu M."/>
            <person name="Cheng C."/>
            <person name="Hour A."/>
            <person name="Lee P."/>
            <person name="Lin S."/>
            <person name="Lin Y."/>
            <person name="Liou J."/>
            <person name="Liu S."/>
            <person name="Hsing Y."/>
            <person name="Raghuvanshi S."/>
            <person name="Mohanty A."/>
            <person name="Bharti A.K."/>
            <person name="Gaur A."/>
            <person name="Gupta V."/>
            <person name="Kumar D."/>
            <person name="Ravi V."/>
            <person name="Vij S."/>
            <person name="Kapur A."/>
            <person name="Khurana P."/>
            <person name="Khurana P."/>
            <person name="Khurana J.P."/>
            <person name="Tyagi A.K."/>
            <person name="Gaikwad K."/>
            <person name="Singh A."/>
            <person name="Dalal V."/>
            <person name="Srivastava S."/>
            <person name="Dixit A."/>
            <person name="Pal A.K."/>
            <person name="Ghazi I.A."/>
            <person name="Yadav M."/>
            <person name="Pandit A."/>
            <person name="Bhargava A."/>
            <person name="Sureshbabu K."/>
            <person name="Batra K."/>
            <person name="Sharma T.R."/>
            <person name="Mohapatra T."/>
            <person name="Singh N.K."/>
            <person name="Messing J."/>
            <person name="Nelson A.B."/>
            <person name="Fuks G."/>
            <person name="Kavchok S."/>
            <person name="Keizer G."/>
            <person name="Linton E."/>
            <person name="Llaca V."/>
            <person name="Song R."/>
            <person name="Tanyolac B."/>
            <person name="Young S."/>
            <person name="Ho-Il K."/>
            <person name="Hahn J.H."/>
            <person name="Sangsakoo G."/>
            <person name="Vanavichit A."/>
            <person name="de Mattos Luiz.A.T."/>
            <person name="Zimmer P.D."/>
            <person name="Malone G."/>
            <person name="Dellagostin O."/>
            <person name="de Oliveira A.C."/>
            <person name="Bevan M."/>
            <person name="Bancroft I."/>
            <person name="Minx P."/>
            <person name="Cordum H."/>
            <person name="Wilson R."/>
            <person name="Cheng Z."/>
            <person name="Jin W."/>
            <person name="Jiang J."/>
            <person name="Leong S.A."/>
            <person name="Iwama H."/>
            <person name="Gojobori T."/>
            <person name="Itoh T."/>
            <person name="Niimura Y."/>
            <person name="Fujii Y."/>
            <person name="Habara T."/>
            <person name="Sakai H."/>
            <person name="Sato Y."/>
            <person name="Wilson G."/>
            <person name="Kumar K."/>
            <person name="McCouch S."/>
            <person name="Juretic N."/>
            <person name="Hoen D."/>
            <person name="Wright S."/>
            <person name="Bruskiewich R."/>
            <person name="Bureau T."/>
            <person name="Miyao A."/>
            <person name="Hirochika H."/>
            <person name="Nishikawa T."/>
            <person name="Kadowaki K."/>
            <person name="Sugiura M."/>
            <person name="Burr B."/>
            <person name="Sasaki T."/>
        </authorList>
    </citation>
    <scope>NUCLEOTIDE SEQUENCE [LARGE SCALE GENOMIC DNA]</scope>
    <source>
        <strain evidence="3">cv. Nipponbare</strain>
    </source>
</reference>
<dbReference type="SUPFAM" id="SSF53756">
    <property type="entry name" value="UDP-Glycosyltransferase/glycogen phosphorylase"/>
    <property type="match status" value="1"/>
</dbReference>
<reference evidence="3" key="2">
    <citation type="journal article" date="2008" name="Nucleic Acids Res.">
        <title>The rice annotation project database (RAP-DB): 2008 update.</title>
        <authorList>
            <consortium name="The rice annotation project (RAP)"/>
        </authorList>
    </citation>
    <scope>GENOME REANNOTATION</scope>
    <source>
        <strain evidence="3">cv. Nipponbare</strain>
    </source>
</reference>
<evidence type="ECO:0000313" key="3">
    <source>
        <dbReference type="Proteomes" id="UP000000763"/>
    </source>
</evidence>
<dbReference type="EMBL" id="AP004615">
    <property type="protein sequence ID" value="BAD35661.1"/>
    <property type="molecule type" value="Genomic_DNA"/>
</dbReference>
<gene>
    <name evidence="2" type="primary">P0414C05.18</name>
</gene>
<evidence type="ECO:0008006" key="4">
    <source>
        <dbReference type="Google" id="ProtNLM"/>
    </source>
</evidence>
<dbReference type="Proteomes" id="UP000000763">
    <property type="component" value="Chromosome 6"/>
</dbReference>
<feature type="chain" id="PRO_5004271120" description="Secreted protein" evidence="1">
    <location>
        <begin position="27"/>
        <end position="71"/>
    </location>
</feature>
<feature type="signal peptide" evidence="1">
    <location>
        <begin position="1"/>
        <end position="26"/>
    </location>
</feature>
<sequence>MGSLVNLFLSVLLLSLMSWCPPASLALVDSASGARRRRVVMFSFPFRSHIALMLQLAELLHDRARPRRQRS</sequence>
<evidence type="ECO:0000313" key="2">
    <source>
        <dbReference type="EMBL" id="BAD35661.1"/>
    </source>
</evidence>
<protein>
    <recommendedName>
        <fullName evidence="4">Secreted protein</fullName>
    </recommendedName>
</protein>
<proteinExistence type="predicted"/>
<organism evidence="2 3">
    <name type="scientific">Oryza sativa subsp. japonica</name>
    <name type="common">Rice</name>
    <dbReference type="NCBI Taxonomy" id="39947"/>
    <lineage>
        <taxon>Eukaryota</taxon>
        <taxon>Viridiplantae</taxon>
        <taxon>Streptophyta</taxon>
        <taxon>Embryophyta</taxon>
        <taxon>Tracheophyta</taxon>
        <taxon>Spermatophyta</taxon>
        <taxon>Magnoliopsida</taxon>
        <taxon>Liliopsida</taxon>
        <taxon>Poales</taxon>
        <taxon>Poaceae</taxon>
        <taxon>BOP clade</taxon>
        <taxon>Oryzoideae</taxon>
        <taxon>Oryzeae</taxon>
        <taxon>Oryzinae</taxon>
        <taxon>Oryza</taxon>
        <taxon>Oryza sativa</taxon>
    </lineage>
</organism>